<dbReference type="SUPFAM" id="SSF63829">
    <property type="entry name" value="Calcium-dependent phosphotriesterase"/>
    <property type="match status" value="1"/>
</dbReference>
<dbReference type="AlphaFoldDB" id="A0A819XN95"/>
<keyword evidence="4" id="KW-0548">Nucleotidyltransferase</keyword>
<evidence type="ECO:0000256" key="1">
    <source>
        <dbReference type="ARBA" id="ARBA00009558"/>
    </source>
</evidence>
<evidence type="ECO:0000256" key="7">
    <source>
        <dbReference type="ARBA" id="ARBA00023180"/>
    </source>
</evidence>
<sequence length="599" mass="67092">MAQATPSHASDRFLDADKEPNKMLLPIEGYENYPLVSLEEAVEPLKSLLHDLDVMVMISKRNSRKPKDGLTIDESAAIHLYTLQWDESQDSLYFLLNRTLRSARRNDLKPWFSYLKLFLTALQKLPSIKSTIWRGVRGDASEDYDDDVTWWGLSSCTETMKVMEDFIGTSDVRTLFLIESIDETMKVMEDFIGTSDVRTLFLIESIDGKAIINHSHFEEENEIVLMPGTYFRIVDKWSPAQDLYIVHLRQSTPPWKTVVSPIQSSLLNDEKISIQNLDISKDKNSSDAQTESTKTVVHRLPNISTNAKWTQYGVTVAGGHGPGDSLNQLSTPSNIYIDENRTMYITDSNRVLEWKCDATSGEVMAGGNGKGNRADQLNGPSDLFVDKSTDSMIICDWGNKRVMRWPYRNGTSGETILSNFMCSRLTMDDQGALYVSDYGKGEVRRYRTGDVYGEVVAGGNGHGNNLNQLHWPASVFVDRDHAVYVSEINNHRVVKWNENAQVGTVVAAGCGPGNNLTQLNSPRGIIVDQLGSLYVADCLNHRIMRWCKGKVEGDVIVGGNGKGNRADQLSIPAALSFDQDGNLYVVDTDNHRVQRFNIV</sequence>
<comment type="similarity">
    <text evidence="1 9">Belongs to the Arg-specific ADP-ribosyltransferase family.</text>
</comment>
<dbReference type="GO" id="GO:0106274">
    <property type="term" value="F:NAD+-protein-arginine ADP-ribosyltransferase activity"/>
    <property type="evidence" value="ECO:0007669"/>
    <property type="project" value="UniProtKB-EC"/>
</dbReference>
<dbReference type="EC" id="2.4.2.31" evidence="9"/>
<dbReference type="GO" id="GO:0005576">
    <property type="term" value="C:extracellular region"/>
    <property type="evidence" value="ECO:0007669"/>
    <property type="project" value="TreeGrafter"/>
</dbReference>
<keyword evidence="5" id="KW-0732">Signal</keyword>
<keyword evidence="6" id="KW-0677">Repeat</keyword>
<organism evidence="10 11">
    <name type="scientific">Adineta steineri</name>
    <dbReference type="NCBI Taxonomy" id="433720"/>
    <lineage>
        <taxon>Eukaryota</taxon>
        <taxon>Metazoa</taxon>
        <taxon>Spiralia</taxon>
        <taxon>Gnathifera</taxon>
        <taxon>Rotifera</taxon>
        <taxon>Eurotatoria</taxon>
        <taxon>Bdelloidea</taxon>
        <taxon>Adinetida</taxon>
        <taxon>Adinetidae</taxon>
        <taxon>Adineta</taxon>
    </lineage>
</organism>
<dbReference type="PANTHER" id="PTHR10680">
    <property type="entry name" value="PEPTIDYL-GLYCINE ALPHA-AMIDATING MONOOXYGENASE"/>
    <property type="match status" value="1"/>
</dbReference>
<evidence type="ECO:0000256" key="3">
    <source>
        <dbReference type="ARBA" id="ARBA00022679"/>
    </source>
</evidence>
<evidence type="ECO:0000256" key="4">
    <source>
        <dbReference type="ARBA" id="ARBA00022695"/>
    </source>
</evidence>
<evidence type="ECO:0000256" key="5">
    <source>
        <dbReference type="ARBA" id="ARBA00022729"/>
    </source>
</evidence>
<dbReference type="Gene3D" id="2.120.10.30">
    <property type="entry name" value="TolB, C-terminal domain"/>
    <property type="match status" value="2"/>
</dbReference>
<evidence type="ECO:0000313" key="10">
    <source>
        <dbReference type="EMBL" id="CAF4142110.1"/>
    </source>
</evidence>
<dbReference type="CDD" id="cd05819">
    <property type="entry name" value="NHL"/>
    <property type="match status" value="1"/>
</dbReference>
<proteinExistence type="inferred from homology"/>
<accession>A0A819XN95</accession>
<dbReference type="Pfam" id="PF01436">
    <property type="entry name" value="NHL"/>
    <property type="match status" value="2"/>
</dbReference>
<dbReference type="SUPFAM" id="SSF56399">
    <property type="entry name" value="ADP-ribosylation"/>
    <property type="match status" value="1"/>
</dbReference>
<evidence type="ECO:0000256" key="8">
    <source>
        <dbReference type="ARBA" id="ARBA00047597"/>
    </source>
</evidence>
<keyword evidence="3 9" id="KW-0808">Transferase</keyword>
<dbReference type="PANTHER" id="PTHR10680:SF28">
    <property type="entry name" value="SMP-30_GLUCONOLACTONASE_LRE-LIKE REGION DOMAIN-CONTAINING PROTEIN"/>
    <property type="match status" value="1"/>
</dbReference>
<evidence type="ECO:0000256" key="9">
    <source>
        <dbReference type="RuleBase" id="RU361228"/>
    </source>
</evidence>
<keyword evidence="7" id="KW-0325">Glycoprotein</keyword>
<protein>
    <recommendedName>
        <fullName evidence="9">NAD(P)(+)--arginine ADP-ribosyltransferase</fullName>
        <ecNumber evidence="9">2.4.2.31</ecNumber>
    </recommendedName>
    <alternativeName>
        <fullName evidence="9">Mono(ADP-ribosyl)transferase</fullName>
    </alternativeName>
</protein>
<evidence type="ECO:0000313" key="11">
    <source>
        <dbReference type="Proteomes" id="UP000663881"/>
    </source>
</evidence>
<gene>
    <name evidence="10" type="ORF">OKA104_LOCUS37807</name>
</gene>
<name>A0A819XN95_9BILA</name>
<keyword evidence="9" id="KW-0521">NADP</keyword>
<evidence type="ECO:0000256" key="2">
    <source>
        <dbReference type="ARBA" id="ARBA00022676"/>
    </source>
</evidence>
<keyword evidence="2 9" id="KW-0328">Glycosyltransferase</keyword>
<comment type="caution">
    <text evidence="10">The sequence shown here is derived from an EMBL/GenBank/DDBJ whole genome shotgun (WGS) entry which is preliminary data.</text>
</comment>
<dbReference type="InterPro" id="IPR000768">
    <property type="entry name" value="ART"/>
</dbReference>
<keyword evidence="9" id="KW-0520">NAD</keyword>
<dbReference type="InterPro" id="IPR001258">
    <property type="entry name" value="NHL_repeat"/>
</dbReference>
<dbReference type="InterPro" id="IPR011042">
    <property type="entry name" value="6-blade_b-propeller_TolB-like"/>
</dbReference>
<dbReference type="Proteomes" id="UP000663881">
    <property type="component" value="Unassembled WGS sequence"/>
</dbReference>
<reference evidence="10" key="1">
    <citation type="submission" date="2021-02" db="EMBL/GenBank/DDBJ databases">
        <authorList>
            <person name="Nowell W R."/>
        </authorList>
    </citation>
    <scope>NUCLEOTIDE SEQUENCE</scope>
</reference>
<comment type="catalytic activity">
    <reaction evidence="8 9">
        <text>L-arginyl-[protein] + NAD(+) = N(omega)-(ADP-D-ribosyl)-L-arginyl-[protein] + nicotinamide + H(+)</text>
        <dbReference type="Rhea" id="RHEA:19149"/>
        <dbReference type="Rhea" id="RHEA-COMP:10532"/>
        <dbReference type="Rhea" id="RHEA-COMP:15087"/>
        <dbReference type="ChEBI" id="CHEBI:15378"/>
        <dbReference type="ChEBI" id="CHEBI:17154"/>
        <dbReference type="ChEBI" id="CHEBI:29965"/>
        <dbReference type="ChEBI" id="CHEBI:57540"/>
        <dbReference type="ChEBI" id="CHEBI:142554"/>
        <dbReference type="EC" id="2.4.2.31"/>
    </reaction>
</comment>
<dbReference type="Pfam" id="PF01129">
    <property type="entry name" value="ART"/>
    <property type="match status" value="1"/>
</dbReference>
<evidence type="ECO:0000256" key="6">
    <source>
        <dbReference type="ARBA" id="ARBA00022737"/>
    </source>
</evidence>
<dbReference type="EMBL" id="CAJOAY010006495">
    <property type="protein sequence ID" value="CAF4142110.1"/>
    <property type="molecule type" value="Genomic_DNA"/>
</dbReference>
<dbReference type="Gene3D" id="3.90.176.10">
    <property type="entry name" value="Toxin ADP-ribosyltransferase, Chain A, domain 1"/>
    <property type="match status" value="1"/>
</dbReference>
<dbReference type="GO" id="GO:0016779">
    <property type="term" value="F:nucleotidyltransferase activity"/>
    <property type="evidence" value="ECO:0007669"/>
    <property type="project" value="UniProtKB-KW"/>
</dbReference>